<dbReference type="EMBL" id="BAABEY010000030">
    <property type="protein sequence ID" value="GAA4443771.1"/>
    <property type="molecule type" value="Genomic_DNA"/>
</dbReference>
<evidence type="ECO:0000313" key="2">
    <source>
        <dbReference type="Proteomes" id="UP001501508"/>
    </source>
</evidence>
<keyword evidence="2" id="KW-1185">Reference proteome</keyword>
<gene>
    <name evidence="1" type="ORF">GCM10023091_32900</name>
</gene>
<dbReference type="RefSeq" id="WP_345031190.1">
    <property type="nucleotide sequence ID" value="NZ_BAABEY010000030.1"/>
</dbReference>
<reference evidence="2" key="1">
    <citation type="journal article" date="2019" name="Int. J. Syst. Evol. Microbiol.">
        <title>The Global Catalogue of Microorganisms (GCM) 10K type strain sequencing project: providing services to taxonomists for standard genome sequencing and annotation.</title>
        <authorList>
            <consortium name="The Broad Institute Genomics Platform"/>
            <consortium name="The Broad Institute Genome Sequencing Center for Infectious Disease"/>
            <person name="Wu L."/>
            <person name="Ma J."/>
        </authorList>
    </citation>
    <scope>NUCLEOTIDE SEQUENCE [LARGE SCALE GENOMIC DNA]</scope>
    <source>
        <strain evidence="2">JCM 31920</strain>
    </source>
</reference>
<name>A0ABP8M3B6_9BACT</name>
<accession>A0ABP8M3B6</accession>
<evidence type="ECO:0000313" key="1">
    <source>
        <dbReference type="EMBL" id="GAA4443771.1"/>
    </source>
</evidence>
<comment type="caution">
    <text evidence="1">The sequence shown here is derived from an EMBL/GenBank/DDBJ whole genome shotgun (WGS) entry which is preliminary data.</text>
</comment>
<protein>
    <recommendedName>
        <fullName evidence="3">ABC transporter ATPase</fullName>
    </recommendedName>
</protein>
<proteinExistence type="predicted"/>
<dbReference type="Proteomes" id="UP001501508">
    <property type="component" value="Unassembled WGS sequence"/>
</dbReference>
<sequence>MYIPFDEIDFEARIWIYQANKVLNHDQAGTLLETLKAATNNWDAHGKPLVASAKIFYNRFVVLAVDEANELPSGCAIDKSVSWMREAGIAMNIDFFDRSVAWIDGHGDIQLTALPAVRDLIFQEDILPNTQVFDNLVKTKAEWMTRWKVPAASTWLKKYFEEKNAQIPG</sequence>
<evidence type="ECO:0008006" key="3">
    <source>
        <dbReference type="Google" id="ProtNLM"/>
    </source>
</evidence>
<organism evidence="1 2">
    <name type="scientific">Ravibacter arvi</name>
    <dbReference type="NCBI Taxonomy" id="2051041"/>
    <lineage>
        <taxon>Bacteria</taxon>
        <taxon>Pseudomonadati</taxon>
        <taxon>Bacteroidota</taxon>
        <taxon>Cytophagia</taxon>
        <taxon>Cytophagales</taxon>
        <taxon>Spirosomataceae</taxon>
        <taxon>Ravibacter</taxon>
    </lineage>
</organism>